<dbReference type="PANTHER" id="PTHR35617">
    <property type="entry name" value="PHAGE_INTEGRASE DOMAIN-CONTAINING PROTEIN"/>
    <property type="match status" value="1"/>
</dbReference>
<dbReference type="InterPro" id="IPR011010">
    <property type="entry name" value="DNA_brk_join_enz"/>
</dbReference>
<comment type="caution">
    <text evidence="3">The sequence shown here is derived from an EMBL/GenBank/DDBJ whole genome shotgun (WGS) entry which is preliminary data.</text>
</comment>
<dbReference type="GO" id="GO:0015074">
    <property type="term" value="P:DNA integration"/>
    <property type="evidence" value="ECO:0007669"/>
    <property type="project" value="InterPro"/>
</dbReference>
<dbReference type="PROSITE" id="PS51898">
    <property type="entry name" value="TYR_RECOMBINASE"/>
    <property type="match status" value="1"/>
</dbReference>
<evidence type="ECO:0000313" key="4">
    <source>
        <dbReference type="Proteomes" id="UP000324222"/>
    </source>
</evidence>
<dbReference type="SUPFAM" id="SSF56349">
    <property type="entry name" value="DNA breaking-rejoining enzymes"/>
    <property type="match status" value="1"/>
</dbReference>
<keyword evidence="4" id="KW-1185">Reference proteome</keyword>
<dbReference type="Gene3D" id="1.10.443.10">
    <property type="entry name" value="Intergrase catalytic core"/>
    <property type="match status" value="1"/>
</dbReference>
<dbReference type="PANTHER" id="PTHR35617:SF3">
    <property type="entry name" value="CORE-BINDING (CB) DOMAIN-CONTAINING PROTEIN"/>
    <property type="match status" value="1"/>
</dbReference>
<proteinExistence type="predicted"/>
<evidence type="ECO:0000313" key="3">
    <source>
        <dbReference type="EMBL" id="MPC59243.1"/>
    </source>
</evidence>
<dbReference type="EMBL" id="VSRR010016384">
    <property type="protein sequence ID" value="MPC59243.1"/>
    <property type="molecule type" value="Genomic_DNA"/>
</dbReference>
<evidence type="ECO:0000256" key="1">
    <source>
        <dbReference type="ARBA" id="ARBA00023172"/>
    </source>
</evidence>
<sequence length="197" mass="21928">MALHFLRAHRDLRSMGIIFEMDNSAAIFCLNRQGSSKSETLLLSPSALQLLKKALFLTALASGFRTSQLRNLTRFPKWTSFADDMSSVSLTAFPSFLTKNEREDHRLQPMLVPSWFSQGAHHPLCPVAALKSYLDATLDSPLQALFTSEEGKQLSSQRISSLLRDVIEEADPGKAPRAHDIRGAASSLAFMRTFFLV</sequence>
<dbReference type="Proteomes" id="UP000324222">
    <property type="component" value="Unassembled WGS sequence"/>
</dbReference>
<dbReference type="OrthoDB" id="423559at2759"/>
<accession>A0A5B7GNU3</accession>
<keyword evidence="1" id="KW-0233">DNA recombination</keyword>
<protein>
    <recommendedName>
        <fullName evidence="2">Tyr recombinase domain-containing protein</fullName>
    </recommendedName>
</protein>
<dbReference type="GO" id="GO:0006310">
    <property type="term" value="P:DNA recombination"/>
    <property type="evidence" value="ECO:0007669"/>
    <property type="project" value="UniProtKB-KW"/>
</dbReference>
<dbReference type="InterPro" id="IPR013762">
    <property type="entry name" value="Integrase-like_cat_sf"/>
</dbReference>
<dbReference type="InterPro" id="IPR002104">
    <property type="entry name" value="Integrase_catalytic"/>
</dbReference>
<reference evidence="3 4" key="1">
    <citation type="submission" date="2019-05" db="EMBL/GenBank/DDBJ databases">
        <title>Another draft genome of Portunus trituberculatus and its Hox gene families provides insights of decapod evolution.</title>
        <authorList>
            <person name="Jeong J.-H."/>
            <person name="Song I."/>
            <person name="Kim S."/>
            <person name="Choi T."/>
            <person name="Kim D."/>
            <person name="Ryu S."/>
            <person name="Kim W."/>
        </authorList>
    </citation>
    <scope>NUCLEOTIDE SEQUENCE [LARGE SCALE GENOMIC DNA]</scope>
    <source>
        <tissue evidence="3">Muscle</tissue>
    </source>
</reference>
<feature type="domain" description="Tyr recombinase" evidence="2">
    <location>
        <begin position="30"/>
        <end position="197"/>
    </location>
</feature>
<name>A0A5B7GNU3_PORTR</name>
<dbReference type="AlphaFoldDB" id="A0A5B7GNU3"/>
<organism evidence="3 4">
    <name type="scientific">Portunus trituberculatus</name>
    <name type="common">Swimming crab</name>
    <name type="synonym">Neptunus trituberculatus</name>
    <dbReference type="NCBI Taxonomy" id="210409"/>
    <lineage>
        <taxon>Eukaryota</taxon>
        <taxon>Metazoa</taxon>
        <taxon>Ecdysozoa</taxon>
        <taxon>Arthropoda</taxon>
        <taxon>Crustacea</taxon>
        <taxon>Multicrustacea</taxon>
        <taxon>Malacostraca</taxon>
        <taxon>Eumalacostraca</taxon>
        <taxon>Eucarida</taxon>
        <taxon>Decapoda</taxon>
        <taxon>Pleocyemata</taxon>
        <taxon>Brachyura</taxon>
        <taxon>Eubrachyura</taxon>
        <taxon>Portunoidea</taxon>
        <taxon>Portunidae</taxon>
        <taxon>Portuninae</taxon>
        <taxon>Portunus</taxon>
    </lineage>
</organism>
<dbReference type="GO" id="GO:0003677">
    <property type="term" value="F:DNA binding"/>
    <property type="evidence" value="ECO:0007669"/>
    <property type="project" value="InterPro"/>
</dbReference>
<gene>
    <name evidence="3" type="ORF">E2C01_053259</name>
</gene>
<evidence type="ECO:0000259" key="2">
    <source>
        <dbReference type="PROSITE" id="PS51898"/>
    </source>
</evidence>